<organism evidence="3 4">
    <name type="scientific">Diabrotica balteata</name>
    <name type="common">Banded cucumber beetle</name>
    <dbReference type="NCBI Taxonomy" id="107213"/>
    <lineage>
        <taxon>Eukaryota</taxon>
        <taxon>Metazoa</taxon>
        <taxon>Ecdysozoa</taxon>
        <taxon>Arthropoda</taxon>
        <taxon>Hexapoda</taxon>
        <taxon>Insecta</taxon>
        <taxon>Pterygota</taxon>
        <taxon>Neoptera</taxon>
        <taxon>Endopterygota</taxon>
        <taxon>Coleoptera</taxon>
        <taxon>Polyphaga</taxon>
        <taxon>Cucujiformia</taxon>
        <taxon>Chrysomeloidea</taxon>
        <taxon>Chrysomelidae</taxon>
        <taxon>Galerucinae</taxon>
        <taxon>Diabroticina</taxon>
        <taxon>Diabroticites</taxon>
        <taxon>Diabrotica</taxon>
    </lineage>
</organism>
<dbReference type="InterPro" id="IPR010285">
    <property type="entry name" value="DNA_helicase_pif1-like_DEAD"/>
</dbReference>
<dbReference type="GO" id="GO:0016787">
    <property type="term" value="F:hydrolase activity"/>
    <property type="evidence" value="ECO:0007669"/>
    <property type="project" value="UniProtKB-KW"/>
</dbReference>
<dbReference type="GO" id="GO:0005524">
    <property type="term" value="F:ATP binding"/>
    <property type="evidence" value="ECO:0007669"/>
    <property type="project" value="UniProtKB-KW"/>
</dbReference>
<evidence type="ECO:0000313" key="3">
    <source>
        <dbReference type="EMBL" id="CAG9830120.1"/>
    </source>
</evidence>
<reference evidence="3" key="1">
    <citation type="submission" date="2022-01" db="EMBL/GenBank/DDBJ databases">
        <authorList>
            <person name="King R."/>
        </authorList>
    </citation>
    <scope>NUCLEOTIDE SEQUENCE</scope>
</reference>
<keyword evidence="1" id="KW-0347">Helicase</keyword>
<name>A0A9N9X9C3_DIABA</name>
<keyword evidence="1" id="KW-0547">Nucleotide-binding</keyword>
<comment type="similarity">
    <text evidence="1">Belongs to the helicase family.</text>
</comment>
<keyword evidence="1" id="KW-0233">DNA recombination</keyword>
<comment type="cofactor">
    <cofactor evidence="1">
        <name>Mg(2+)</name>
        <dbReference type="ChEBI" id="CHEBI:18420"/>
    </cofactor>
</comment>
<evidence type="ECO:0000259" key="2">
    <source>
        <dbReference type="Pfam" id="PF05970"/>
    </source>
</evidence>
<dbReference type="OrthoDB" id="6747218at2759"/>
<evidence type="ECO:0000313" key="4">
    <source>
        <dbReference type="Proteomes" id="UP001153709"/>
    </source>
</evidence>
<feature type="domain" description="DNA helicase Pif1-like DEAD-box helicase" evidence="2">
    <location>
        <begin position="7"/>
        <end position="135"/>
    </location>
</feature>
<evidence type="ECO:0000256" key="1">
    <source>
        <dbReference type="RuleBase" id="RU363044"/>
    </source>
</evidence>
<dbReference type="PANTHER" id="PTHR10492">
    <property type="match status" value="1"/>
</dbReference>
<keyword evidence="1" id="KW-0227">DNA damage</keyword>
<keyword evidence="1" id="KW-0378">Hydrolase</keyword>
<dbReference type="GO" id="GO:0006281">
    <property type="term" value="P:DNA repair"/>
    <property type="evidence" value="ECO:0007669"/>
    <property type="project" value="UniProtKB-KW"/>
</dbReference>
<dbReference type="SUPFAM" id="SSF52540">
    <property type="entry name" value="P-loop containing nucleoside triphosphate hydrolases"/>
    <property type="match status" value="1"/>
</dbReference>
<gene>
    <name evidence="3" type="ORF">DIABBA_LOCUS3850</name>
</gene>
<dbReference type="PANTHER" id="PTHR10492:SF57">
    <property type="entry name" value="ATP-DEPENDENT DNA HELICASE"/>
    <property type="match status" value="1"/>
</dbReference>
<dbReference type="InterPro" id="IPR027417">
    <property type="entry name" value="P-loop_NTPase"/>
</dbReference>
<keyword evidence="1" id="KW-0067">ATP-binding</keyword>
<accession>A0A9N9X9C3</accession>
<proteinExistence type="inferred from homology"/>
<keyword evidence="4" id="KW-1185">Reference proteome</keyword>
<dbReference type="Pfam" id="PF05970">
    <property type="entry name" value="PIF1"/>
    <property type="match status" value="1"/>
</dbReference>
<dbReference type="GO" id="GO:0006310">
    <property type="term" value="P:DNA recombination"/>
    <property type="evidence" value="ECO:0007669"/>
    <property type="project" value="UniProtKB-KW"/>
</dbReference>
<sequence length="137" mass="15284">MINNSLLQATLLEGGQTAHSALKLPLNMHSNETPTCNISKNSAMVKVLQQCELIFWDECTMAHKKSLKSLDRTLQDLRSNHNPFGGVMILLAGDLRQILPVIPRSPPADKFNACLQSSNLWKHVKVLHSSKNMRAEL</sequence>
<comment type="catalytic activity">
    <reaction evidence="1">
        <text>ATP + H2O = ADP + phosphate + H(+)</text>
        <dbReference type="Rhea" id="RHEA:13065"/>
        <dbReference type="ChEBI" id="CHEBI:15377"/>
        <dbReference type="ChEBI" id="CHEBI:15378"/>
        <dbReference type="ChEBI" id="CHEBI:30616"/>
        <dbReference type="ChEBI" id="CHEBI:43474"/>
        <dbReference type="ChEBI" id="CHEBI:456216"/>
        <dbReference type="EC" id="5.6.2.3"/>
    </reaction>
</comment>
<protein>
    <recommendedName>
        <fullName evidence="1">ATP-dependent DNA helicase</fullName>
        <ecNumber evidence="1">5.6.2.3</ecNumber>
    </recommendedName>
</protein>
<dbReference type="EMBL" id="OU898277">
    <property type="protein sequence ID" value="CAG9830120.1"/>
    <property type="molecule type" value="Genomic_DNA"/>
</dbReference>
<dbReference type="AlphaFoldDB" id="A0A9N9X9C3"/>
<dbReference type="Gene3D" id="3.40.50.300">
    <property type="entry name" value="P-loop containing nucleotide triphosphate hydrolases"/>
    <property type="match status" value="1"/>
</dbReference>
<dbReference type="EC" id="5.6.2.3" evidence="1"/>
<dbReference type="Proteomes" id="UP001153709">
    <property type="component" value="Chromosome 2"/>
</dbReference>
<keyword evidence="1" id="KW-0234">DNA repair</keyword>
<dbReference type="GO" id="GO:0043139">
    <property type="term" value="F:5'-3' DNA helicase activity"/>
    <property type="evidence" value="ECO:0007669"/>
    <property type="project" value="UniProtKB-EC"/>
</dbReference>
<dbReference type="GO" id="GO:0000723">
    <property type="term" value="P:telomere maintenance"/>
    <property type="evidence" value="ECO:0007669"/>
    <property type="project" value="InterPro"/>
</dbReference>